<feature type="compositionally biased region" description="Polar residues" evidence="1">
    <location>
        <begin position="71"/>
        <end position="86"/>
    </location>
</feature>
<reference evidence="3" key="1">
    <citation type="submission" date="2022-11" db="UniProtKB">
        <authorList>
            <consortium name="WormBaseParasite"/>
        </authorList>
    </citation>
    <scope>IDENTIFICATION</scope>
</reference>
<dbReference type="AlphaFoldDB" id="A0A914PPC1"/>
<feature type="compositionally biased region" description="Low complexity" evidence="1">
    <location>
        <begin position="44"/>
        <end position="57"/>
    </location>
</feature>
<feature type="region of interest" description="Disordered" evidence="1">
    <location>
        <begin position="1"/>
        <end position="87"/>
    </location>
</feature>
<dbReference type="Proteomes" id="UP000887578">
    <property type="component" value="Unplaced"/>
</dbReference>
<keyword evidence="2" id="KW-1185">Reference proteome</keyword>
<name>A0A914PPC1_9BILA</name>
<accession>A0A914PPC1</accession>
<organism evidence="2 3">
    <name type="scientific">Panagrolaimus davidi</name>
    <dbReference type="NCBI Taxonomy" id="227884"/>
    <lineage>
        <taxon>Eukaryota</taxon>
        <taxon>Metazoa</taxon>
        <taxon>Ecdysozoa</taxon>
        <taxon>Nematoda</taxon>
        <taxon>Chromadorea</taxon>
        <taxon>Rhabditida</taxon>
        <taxon>Tylenchina</taxon>
        <taxon>Panagrolaimomorpha</taxon>
        <taxon>Panagrolaimoidea</taxon>
        <taxon>Panagrolaimidae</taxon>
        <taxon>Panagrolaimus</taxon>
    </lineage>
</organism>
<dbReference type="WBParaSite" id="PDA_v2.g17873.t1">
    <property type="protein sequence ID" value="PDA_v2.g17873.t1"/>
    <property type="gene ID" value="PDA_v2.g17873"/>
</dbReference>
<evidence type="ECO:0000256" key="1">
    <source>
        <dbReference type="SAM" id="MobiDB-lite"/>
    </source>
</evidence>
<feature type="compositionally biased region" description="Basic and acidic residues" evidence="1">
    <location>
        <begin position="1"/>
        <end position="23"/>
    </location>
</feature>
<evidence type="ECO:0000313" key="2">
    <source>
        <dbReference type="Proteomes" id="UP000887578"/>
    </source>
</evidence>
<evidence type="ECO:0000313" key="3">
    <source>
        <dbReference type="WBParaSite" id="PDA_v2.g17873.t1"/>
    </source>
</evidence>
<proteinExistence type="predicted"/>
<sequence length="100" mass="10832">MDTTTAEKDGISDENKLSEKDGEIIGPENQPNELPNKVSEVIQKAAAAPASKSKSPPRIITVEPKPDNLLDPSSTPQIPLPSNENISPMDDIILQNKLFE</sequence>
<protein>
    <submittedName>
        <fullName evidence="3">Uncharacterized protein</fullName>
    </submittedName>
</protein>